<keyword evidence="1" id="KW-0472">Membrane</keyword>
<dbReference type="Proteomes" id="UP000229433">
    <property type="component" value="Unassembled WGS sequence"/>
</dbReference>
<keyword evidence="1" id="KW-1133">Transmembrane helix</keyword>
<dbReference type="RefSeq" id="WP_099647010.1">
    <property type="nucleotide sequence ID" value="NZ_KZ319295.1"/>
</dbReference>
<organism evidence="2 3">
    <name type="scientific">Leeuwenhoekiella nanhaiensis</name>
    <dbReference type="NCBI Taxonomy" id="1655491"/>
    <lineage>
        <taxon>Bacteria</taxon>
        <taxon>Pseudomonadati</taxon>
        <taxon>Bacteroidota</taxon>
        <taxon>Flavobacteriia</taxon>
        <taxon>Flavobacteriales</taxon>
        <taxon>Flavobacteriaceae</taxon>
        <taxon>Leeuwenhoekiella</taxon>
    </lineage>
</organism>
<comment type="caution">
    <text evidence="2">The sequence shown here is derived from an EMBL/GenBank/DDBJ whole genome shotgun (WGS) entry which is preliminary data.</text>
</comment>
<evidence type="ECO:0000313" key="3">
    <source>
        <dbReference type="Proteomes" id="UP000229433"/>
    </source>
</evidence>
<dbReference type="Pfam" id="PF16118">
    <property type="entry name" value="DUF4834"/>
    <property type="match status" value="1"/>
</dbReference>
<dbReference type="OrthoDB" id="1123055at2"/>
<evidence type="ECO:0000313" key="2">
    <source>
        <dbReference type="EMBL" id="PHQ28493.1"/>
    </source>
</evidence>
<evidence type="ECO:0000256" key="1">
    <source>
        <dbReference type="SAM" id="Phobius"/>
    </source>
</evidence>
<dbReference type="EMBL" id="NQXA01000013">
    <property type="protein sequence ID" value="PHQ28493.1"/>
    <property type="molecule type" value="Genomic_DNA"/>
</dbReference>
<proteinExistence type="predicted"/>
<accession>A0A2G1VP09</accession>
<feature type="transmembrane region" description="Helical" evidence="1">
    <location>
        <begin position="6"/>
        <end position="25"/>
    </location>
</feature>
<reference evidence="2 3" key="1">
    <citation type="submission" date="2017-08" db="EMBL/GenBank/DDBJ databases">
        <title>The whole genome shortgun sequences of strain Leeuwenhoekiella nanhaiensis G18 from the South China Sea.</title>
        <authorList>
            <person name="Liu Q."/>
        </authorList>
    </citation>
    <scope>NUCLEOTIDE SEQUENCE [LARGE SCALE GENOMIC DNA]</scope>
    <source>
        <strain evidence="2 3">G18</strain>
    </source>
</reference>
<name>A0A2G1VP09_9FLAO</name>
<sequence length="86" mass="10085">MKFLQTILIILLIFFALRIIIRLAAPYIMRYISKKAGERFQNMAQGFQGRQNPPRQEGETVIDKVPRQDTHANKNVGEYIDYEEID</sequence>
<protein>
    <submittedName>
        <fullName evidence="2">DUF4834 domain-containing protein</fullName>
    </submittedName>
</protein>
<dbReference type="InterPro" id="IPR032272">
    <property type="entry name" value="DUF4834"/>
</dbReference>
<gene>
    <name evidence="2" type="ORF">CJ305_14465</name>
</gene>
<dbReference type="AlphaFoldDB" id="A0A2G1VP09"/>
<keyword evidence="3" id="KW-1185">Reference proteome</keyword>
<keyword evidence="1" id="KW-0812">Transmembrane</keyword>